<comment type="caution">
    <text evidence="2">The sequence shown here is derived from an EMBL/GenBank/DDBJ whole genome shotgun (WGS) entry which is preliminary data.</text>
</comment>
<feature type="compositionally biased region" description="Polar residues" evidence="1">
    <location>
        <begin position="77"/>
        <end position="88"/>
    </location>
</feature>
<evidence type="ECO:0000313" key="3">
    <source>
        <dbReference type="Proteomes" id="UP000620124"/>
    </source>
</evidence>
<proteinExistence type="predicted"/>
<sequence length="128" mass="14228">MIMPLRLLLSICRTPPILPVRPQLLVPSLRRRSNGSGGREINVENLLAFLGDPKGPTTRAEFVAGTSAGPVKKEPSARSNKTDQQSGDGTKALPNNRVFIKLWYNRSIEQFRSIFPLQVFMSCASYDQ</sequence>
<dbReference type="EMBL" id="JACAZI010000024">
    <property type="protein sequence ID" value="KAF7335600.1"/>
    <property type="molecule type" value="Genomic_DNA"/>
</dbReference>
<feature type="region of interest" description="Disordered" evidence="1">
    <location>
        <begin position="64"/>
        <end position="92"/>
    </location>
</feature>
<dbReference type="Proteomes" id="UP000620124">
    <property type="component" value="Unassembled WGS sequence"/>
</dbReference>
<gene>
    <name evidence="2" type="ORF">MVEN_02214400</name>
</gene>
<dbReference type="OrthoDB" id="10519724at2759"/>
<evidence type="ECO:0000256" key="1">
    <source>
        <dbReference type="SAM" id="MobiDB-lite"/>
    </source>
</evidence>
<keyword evidence="3" id="KW-1185">Reference proteome</keyword>
<dbReference type="AlphaFoldDB" id="A0A8H6X7R6"/>
<accession>A0A8H6X7R6</accession>
<protein>
    <submittedName>
        <fullName evidence="2">Uncharacterized protein</fullName>
    </submittedName>
</protein>
<reference evidence="2" key="1">
    <citation type="submission" date="2020-05" db="EMBL/GenBank/DDBJ databases">
        <title>Mycena genomes resolve the evolution of fungal bioluminescence.</title>
        <authorList>
            <person name="Tsai I.J."/>
        </authorList>
    </citation>
    <scope>NUCLEOTIDE SEQUENCE</scope>
    <source>
        <strain evidence="2">CCC161011</strain>
    </source>
</reference>
<organism evidence="2 3">
    <name type="scientific">Mycena venus</name>
    <dbReference type="NCBI Taxonomy" id="2733690"/>
    <lineage>
        <taxon>Eukaryota</taxon>
        <taxon>Fungi</taxon>
        <taxon>Dikarya</taxon>
        <taxon>Basidiomycota</taxon>
        <taxon>Agaricomycotina</taxon>
        <taxon>Agaricomycetes</taxon>
        <taxon>Agaricomycetidae</taxon>
        <taxon>Agaricales</taxon>
        <taxon>Marasmiineae</taxon>
        <taxon>Mycenaceae</taxon>
        <taxon>Mycena</taxon>
    </lineage>
</organism>
<evidence type="ECO:0000313" key="2">
    <source>
        <dbReference type="EMBL" id="KAF7335600.1"/>
    </source>
</evidence>
<name>A0A8H6X7R6_9AGAR</name>